<accession>A0A9P6L5Y5</accession>
<protein>
    <submittedName>
        <fullName evidence="2">Uncharacterized protein</fullName>
    </submittedName>
</protein>
<evidence type="ECO:0000256" key="1">
    <source>
        <dbReference type="SAM" id="MobiDB-lite"/>
    </source>
</evidence>
<keyword evidence="3" id="KW-1185">Reference proteome</keyword>
<dbReference type="Proteomes" id="UP000736335">
    <property type="component" value="Unassembled WGS sequence"/>
</dbReference>
<dbReference type="AlphaFoldDB" id="A0A9P6L5Y5"/>
<feature type="compositionally biased region" description="Low complexity" evidence="1">
    <location>
        <begin position="246"/>
        <end position="255"/>
    </location>
</feature>
<feature type="compositionally biased region" description="Low complexity" evidence="1">
    <location>
        <begin position="114"/>
        <end position="134"/>
    </location>
</feature>
<comment type="caution">
    <text evidence="2">The sequence shown here is derived from an EMBL/GenBank/DDBJ whole genome shotgun (WGS) entry which is preliminary data.</text>
</comment>
<evidence type="ECO:0000313" key="3">
    <source>
        <dbReference type="Proteomes" id="UP000736335"/>
    </source>
</evidence>
<feature type="compositionally biased region" description="Low complexity" evidence="1">
    <location>
        <begin position="62"/>
        <end position="75"/>
    </location>
</feature>
<dbReference type="EMBL" id="WIUZ02000009">
    <property type="protein sequence ID" value="KAF9784035.1"/>
    <property type="molecule type" value="Genomic_DNA"/>
</dbReference>
<feature type="region of interest" description="Disordered" evidence="1">
    <location>
        <begin position="196"/>
        <end position="264"/>
    </location>
</feature>
<feature type="region of interest" description="Disordered" evidence="1">
    <location>
        <begin position="1"/>
        <end position="20"/>
    </location>
</feature>
<dbReference type="OrthoDB" id="10459729at2759"/>
<sequence>MKGFNLTPSNSSLRTAAPEFSSSLKRSAKAFSFKKASLNFHKSANPTLTPRSSHDRFARCKPTTATSTSTAGAPARVGADTPEFPYGDDVICISREDGFDFSVDEISPDELQTPSNSPYASSYSSSSSSSYHLPPEYEDRSPSPVDETIDEYDPRRGSQLSMVSSWVGHHLEELDLSYNEQGVYEVEIVTTADGFPSRRDSFILPPGETFQSFQRKRNLPVVPQKHSSKLTRPLPSTPPSTPGVNPQTPQTRTIRPLPPPPSPW</sequence>
<evidence type="ECO:0000313" key="2">
    <source>
        <dbReference type="EMBL" id="KAF9784035.1"/>
    </source>
</evidence>
<feature type="compositionally biased region" description="Polar residues" evidence="1">
    <location>
        <begin position="1"/>
        <end position="14"/>
    </location>
</feature>
<feature type="region of interest" description="Disordered" evidence="1">
    <location>
        <begin position="42"/>
        <end position="82"/>
    </location>
</feature>
<name>A0A9P6L5Y5_9AGAM</name>
<feature type="compositionally biased region" description="Polar residues" evidence="1">
    <location>
        <begin position="42"/>
        <end position="51"/>
    </location>
</feature>
<proteinExistence type="predicted"/>
<reference evidence="2" key="2">
    <citation type="submission" date="2020-11" db="EMBL/GenBank/DDBJ databases">
        <authorList>
            <consortium name="DOE Joint Genome Institute"/>
            <person name="Kuo A."/>
            <person name="Miyauchi S."/>
            <person name="Kiss E."/>
            <person name="Drula E."/>
            <person name="Kohler A."/>
            <person name="Sanchez-Garcia M."/>
            <person name="Andreopoulos B."/>
            <person name="Barry K.W."/>
            <person name="Bonito G."/>
            <person name="Buee M."/>
            <person name="Carver A."/>
            <person name="Chen C."/>
            <person name="Cichocki N."/>
            <person name="Clum A."/>
            <person name="Culley D."/>
            <person name="Crous P.W."/>
            <person name="Fauchery L."/>
            <person name="Girlanda M."/>
            <person name="Hayes R."/>
            <person name="Keri Z."/>
            <person name="Labutti K."/>
            <person name="Lipzen A."/>
            <person name="Lombard V."/>
            <person name="Magnuson J."/>
            <person name="Maillard F."/>
            <person name="Morin E."/>
            <person name="Murat C."/>
            <person name="Nolan M."/>
            <person name="Ohm R."/>
            <person name="Pangilinan J."/>
            <person name="Pereira M."/>
            <person name="Perotto S."/>
            <person name="Peter M."/>
            <person name="Riley R."/>
            <person name="Sitrit Y."/>
            <person name="Stielow B."/>
            <person name="Szollosi G."/>
            <person name="Zifcakova L."/>
            <person name="Stursova M."/>
            <person name="Spatafora J.W."/>
            <person name="Tedersoo L."/>
            <person name="Vaario L.-M."/>
            <person name="Yamada A."/>
            <person name="Yan M."/>
            <person name="Wang P."/>
            <person name="Xu J."/>
            <person name="Bruns T."/>
            <person name="Baldrian P."/>
            <person name="Vilgalys R."/>
            <person name="Henrissat B."/>
            <person name="Grigoriev I.V."/>
            <person name="Hibbett D."/>
            <person name="Nagy L.G."/>
            <person name="Martin F.M."/>
        </authorList>
    </citation>
    <scope>NUCLEOTIDE SEQUENCE</scope>
    <source>
        <strain evidence="2">UH-Tt-Lm1</strain>
    </source>
</reference>
<gene>
    <name evidence="2" type="ORF">BJ322DRAFT_1219543</name>
</gene>
<feature type="region of interest" description="Disordered" evidence="1">
    <location>
        <begin position="103"/>
        <end position="156"/>
    </location>
</feature>
<organism evidence="2 3">
    <name type="scientific">Thelephora terrestris</name>
    <dbReference type="NCBI Taxonomy" id="56493"/>
    <lineage>
        <taxon>Eukaryota</taxon>
        <taxon>Fungi</taxon>
        <taxon>Dikarya</taxon>
        <taxon>Basidiomycota</taxon>
        <taxon>Agaricomycotina</taxon>
        <taxon>Agaricomycetes</taxon>
        <taxon>Thelephorales</taxon>
        <taxon>Thelephoraceae</taxon>
        <taxon>Thelephora</taxon>
    </lineage>
</organism>
<reference evidence="2" key="1">
    <citation type="journal article" date="2020" name="Nat. Commun.">
        <title>Large-scale genome sequencing of mycorrhizal fungi provides insights into the early evolution of symbiotic traits.</title>
        <authorList>
            <person name="Miyauchi S."/>
            <person name="Kiss E."/>
            <person name="Kuo A."/>
            <person name="Drula E."/>
            <person name="Kohler A."/>
            <person name="Sanchez-Garcia M."/>
            <person name="Morin E."/>
            <person name="Andreopoulos B."/>
            <person name="Barry K.W."/>
            <person name="Bonito G."/>
            <person name="Buee M."/>
            <person name="Carver A."/>
            <person name="Chen C."/>
            <person name="Cichocki N."/>
            <person name="Clum A."/>
            <person name="Culley D."/>
            <person name="Crous P.W."/>
            <person name="Fauchery L."/>
            <person name="Girlanda M."/>
            <person name="Hayes R.D."/>
            <person name="Keri Z."/>
            <person name="LaButti K."/>
            <person name="Lipzen A."/>
            <person name="Lombard V."/>
            <person name="Magnuson J."/>
            <person name="Maillard F."/>
            <person name="Murat C."/>
            <person name="Nolan M."/>
            <person name="Ohm R.A."/>
            <person name="Pangilinan J."/>
            <person name="Pereira M.F."/>
            <person name="Perotto S."/>
            <person name="Peter M."/>
            <person name="Pfister S."/>
            <person name="Riley R."/>
            <person name="Sitrit Y."/>
            <person name="Stielow J.B."/>
            <person name="Szollosi G."/>
            <person name="Zifcakova L."/>
            <person name="Stursova M."/>
            <person name="Spatafora J.W."/>
            <person name="Tedersoo L."/>
            <person name="Vaario L.M."/>
            <person name="Yamada A."/>
            <person name="Yan M."/>
            <person name="Wang P."/>
            <person name="Xu J."/>
            <person name="Bruns T."/>
            <person name="Baldrian P."/>
            <person name="Vilgalys R."/>
            <person name="Dunand C."/>
            <person name="Henrissat B."/>
            <person name="Grigoriev I.V."/>
            <person name="Hibbett D."/>
            <person name="Nagy L.G."/>
            <person name="Martin F.M."/>
        </authorList>
    </citation>
    <scope>NUCLEOTIDE SEQUENCE</scope>
    <source>
        <strain evidence="2">UH-Tt-Lm1</strain>
    </source>
</reference>